<dbReference type="CDD" id="cd16454">
    <property type="entry name" value="RING-H2_PA-TM-RING"/>
    <property type="match status" value="1"/>
</dbReference>
<dbReference type="InterPro" id="IPR001841">
    <property type="entry name" value="Znf_RING"/>
</dbReference>
<sequence length="193" mass="22273">MASYFGKLMVDNELNIQTHSTRRSNTYNVDLDDFMQVQPRSSNGRSGTTSTPQDPYVQMMQTINLLRHHQEQMQNVGDVDQEQFLDNLVSQLLEESQRDAKGPPPASQRFIQAMPVIKKETLDSEETCIICKDVLQASQDKVTKMPCGHYFDQGCIQPWLELHNSCPMCRFQVETEEQVKQEEEEEARSFMYG</sequence>
<evidence type="ECO:0000259" key="5">
    <source>
        <dbReference type="PROSITE" id="PS50089"/>
    </source>
</evidence>
<dbReference type="SMART" id="SM00184">
    <property type="entry name" value="RING"/>
    <property type="match status" value="1"/>
</dbReference>
<evidence type="ECO:0000256" key="4">
    <source>
        <dbReference type="PROSITE-ProRule" id="PRU00175"/>
    </source>
</evidence>
<keyword evidence="1" id="KW-0479">Metal-binding</keyword>
<dbReference type="PROSITE" id="PS50089">
    <property type="entry name" value="ZF_RING_2"/>
    <property type="match status" value="1"/>
</dbReference>
<gene>
    <name evidence="6" type="ORF">DM01DRAFT_1408834</name>
</gene>
<evidence type="ECO:0000256" key="3">
    <source>
        <dbReference type="ARBA" id="ARBA00022833"/>
    </source>
</evidence>
<dbReference type="GO" id="GO:0008270">
    <property type="term" value="F:zinc ion binding"/>
    <property type="evidence" value="ECO:0007669"/>
    <property type="project" value="UniProtKB-KW"/>
</dbReference>
<proteinExistence type="predicted"/>
<evidence type="ECO:0000313" key="7">
    <source>
        <dbReference type="Proteomes" id="UP000242146"/>
    </source>
</evidence>
<keyword evidence="3" id="KW-0862">Zinc</keyword>
<evidence type="ECO:0000256" key="1">
    <source>
        <dbReference type="ARBA" id="ARBA00022723"/>
    </source>
</evidence>
<comment type="caution">
    <text evidence="6">The sequence shown here is derived from an EMBL/GenBank/DDBJ whole genome shotgun (WGS) entry which is preliminary data.</text>
</comment>
<accession>A0A1X2GCN8</accession>
<dbReference type="EMBL" id="MCGT01000022">
    <property type="protein sequence ID" value="ORX50834.1"/>
    <property type="molecule type" value="Genomic_DNA"/>
</dbReference>
<dbReference type="GO" id="GO:0061630">
    <property type="term" value="F:ubiquitin protein ligase activity"/>
    <property type="evidence" value="ECO:0007669"/>
    <property type="project" value="TreeGrafter"/>
</dbReference>
<dbReference type="GO" id="GO:0005737">
    <property type="term" value="C:cytoplasm"/>
    <property type="evidence" value="ECO:0007669"/>
    <property type="project" value="TreeGrafter"/>
</dbReference>
<dbReference type="PANTHER" id="PTHR15710:SF217">
    <property type="entry name" value="E3 UBIQUITIN-PROTEIN LIGASE RDUF2"/>
    <property type="match status" value="1"/>
</dbReference>
<dbReference type="OrthoDB" id="8062037at2759"/>
<dbReference type="Proteomes" id="UP000242146">
    <property type="component" value="Unassembled WGS sequence"/>
</dbReference>
<evidence type="ECO:0000256" key="2">
    <source>
        <dbReference type="ARBA" id="ARBA00022771"/>
    </source>
</evidence>
<dbReference type="SUPFAM" id="SSF57850">
    <property type="entry name" value="RING/U-box"/>
    <property type="match status" value="1"/>
</dbReference>
<dbReference type="Gene3D" id="3.30.40.10">
    <property type="entry name" value="Zinc/RING finger domain, C3HC4 (zinc finger)"/>
    <property type="match status" value="1"/>
</dbReference>
<dbReference type="STRING" id="101127.A0A1X2GCN8"/>
<organism evidence="6 7">
    <name type="scientific">Hesseltinella vesiculosa</name>
    <dbReference type="NCBI Taxonomy" id="101127"/>
    <lineage>
        <taxon>Eukaryota</taxon>
        <taxon>Fungi</taxon>
        <taxon>Fungi incertae sedis</taxon>
        <taxon>Mucoromycota</taxon>
        <taxon>Mucoromycotina</taxon>
        <taxon>Mucoromycetes</taxon>
        <taxon>Mucorales</taxon>
        <taxon>Cunninghamellaceae</taxon>
        <taxon>Hesseltinella</taxon>
    </lineage>
</organism>
<dbReference type="PANTHER" id="PTHR15710">
    <property type="entry name" value="E3 UBIQUITIN-PROTEIN LIGASE PRAJA"/>
    <property type="match status" value="1"/>
</dbReference>
<dbReference type="GO" id="GO:0016567">
    <property type="term" value="P:protein ubiquitination"/>
    <property type="evidence" value="ECO:0007669"/>
    <property type="project" value="TreeGrafter"/>
</dbReference>
<name>A0A1X2GCN8_9FUNG</name>
<dbReference type="AlphaFoldDB" id="A0A1X2GCN8"/>
<feature type="domain" description="RING-type" evidence="5">
    <location>
        <begin position="128"/>
        <end position="170"/>
    </location>
</feature>
<keyword evidence="7" id="KW-1185">Reference proteome</keyword>
<protein>
    <recommendedName>
        <fullName evidence="5">RING-type domain-containing protein</fullName>
    </recommendedName>
</protein>
<reference evidence="6 7" key="1">
    <citation type="submission" date="2016-07" db="EMBL/GenBank/DDBJ databases">
        <title>Pervasive Adenine N6-methylation of Active Genes in Fungi.</title>
        <authorList>
            <consortium name="DOE Joint Genome Institute"/>
            <person name="Mondo S.J."/>
            <person name="Dannebaum R.O."/>
            <person name="Kuo R.C."/>
            <person name="Labutti K."/>
            <person name="Haridas S."/>
            <person name="Kuo A."/>
            <person name="Salamov A."/>
            <person name="Ahrendt S.R."/>
            <person name="Lipzen A."/>
            <person name="Sullivan W."/>
            <person name="Andreopoulos W.B."/>
            <person name="Clum A."/>
            <person name="Lindquist E."/>
            <person name="Daum C."/>
            <person name="Ramamoorthy G.K."/>
            <person name="Gryganskyi A."/>
            <person name="Culley D."/>
            <person name="Magnuson J.K."/>
            <person name="James T.Y."/>
            <person name="O'Malley M.A."/>
            <person name="Stajich J.E."/>
            <person name="Spatafora J.W."/>
            <person name="Visel A."/>
            <person name="Grigoriev I.V."/>
        </authorList>
    </citation>
    <scope>NUCLEOTIDE SEQUENCE [LARGE SCALE GENOMIC DNA]</scope>
    <source>
        <strain evidence="6 7">NRRL 3301</strain>
    </source>
</reference>
<keyword evidence="2 4" id="KW-0863">Zinc-finger</keyword>
<dbReference type="Pfam" id="PF13639">
    <property type="entry name" value="zf-RING_2"/>
    <property type="match status" value="1"/>
</dbReference>
<evidence type="ECO:0000313" key="6">
    <source>
        <dbReference type="EMBL" id="ORX50834.1"/>
    </source>
</evidence>
<dbReference type="InterPro" id="IPR013083">
    <property type="entry name" value="Znf_RING/FYVE/PHD"/>
</dbReference>